<dbReference type="Proteomes" id="UP001054837">
    <property type="component" value="Unassembled WGS sequence"/>
</dbReference>
<dbReference type="AlphaFoldDB" id="A0AAV4RB29"/>
<organism evidence="1 2">
    <name type="scientific">Caerostris darwini</name>
    <dbReference type="NCBI Taxonomy" id="1538125"/>
    <lineage>
        <taxon>Eukaryota</taxon>
        <taxon>Metazoa</taxon>
        <taxon>Ecdysozoa</taxon>
        <taxon>Arthropoda</taxon>
        <taxon>Chelicerata</taxon>
        <taxon>Arachnida</taxon>
        <taxon>Araneae</taxon>
        <taxon>Araneomorphae</taxon>
        <taxon>Entelegynae</taxon>
        <taxon>Araneoidea</taxon>
        <taxon>Araneidae</taxon>
        <taxon>Caerostris</taxon>
    </lineage>
</organism>
<name>A0AAV4RB29_9ARAC</name>
<evidence type="ECO:0000313" key="2">
    <source>
        <dbReference type="Proteomes" id="UP001054837"/>
    </source>
</evidence>
<comment type="caution">
    <text evidence="1">The sequence shown here is derived from an EMBL/GenBank/DDBJ whole genome shotgun (WGS) entry which is preliminary data.</text>
</comment>
<evidence type="ECO:0000313" key="1">
    <source>
        <dbReference type="EMBL" id="GIY17886.1"/>
    </source>
</evidence>
<keyword evidence="2" id="KW-1185">Reference proteome</keyword>
<accession>A0AAV4RB29</accession>
<protein>
    <recommendedName>
        <fullName evidence="3">Ribosomal protein S14</fullName>
    </recommendedName>
</protein>
<reference evidence="1 2" key="1">
    <citation type="submission" date="2021-06" db="EMBL/GenBank/DDBJ databases">
        <title>Caerostris darwini draft genome.</title>
        <authorList>
            <person name="Kono N."/>
            <person name="Arakawa K."/>
        </authorList>
    </citation>
    <scope>NUCLEOTIDE SEQUENCE [LARGE SCALE GENOMIC DNA]</scope>
</reference>
<gene>
    <name evidence="1" type="ORF">CDAR_460311</name>
</gene>
<dbReference type="EMBL" id="BPLQ01005847">
    <property type="protein sequence ID" value="GIY17886.1"/>
    <property type="molecule type" value="Genomic_DNA"/>
</dbReference>
<sequence length="107" mass="12216">MEARRCVTKIMAIFQAGLSQTKWSSQRYLSGQWSLERSASPPRPSLYSREIGRLAKYPKSIHEKQLYLHRIASCLHSSEERGLLLGLKFGVVSQCNCDVRDKGVYLN</sequence>
<evidence type="ECO:0008006" key="3">
    <source>
        <dbReference type="Google" id="ProtNLM"/>
    </source>
</evidence>
<proteinExistence type="predicted"/>